<accession>A0A0D2AFV3</accession>
<sequence>MRLDSRSFVAALLLVGAPTSVYPWVIPSGESGQLIGGTSSTSNDIKIPSQPVPALLDKRTPEHSHFAEKAKRQSSDKVLSDPKNSGFLPIEFDPSPPSNSTQSNESTNSTNAQPSLDPTTNSTTAALPPLNGTDVVPSSAIEPPASTELPSTDQSIPTNVPLPDVGDDTGVGGVQDTTEPSTPTVLGSLEPGLHFVPHNPSLLRRALERLQRFAI</sequence>
<evidence type="ECO:0000313" key="3">
    <source>
        <dbReference type="EMBL" id="KIV97798.1"/>
    </source>
</evidence>
<feature type="signal peptide" evidence="2">
    <location>
        <begin position="1"/>
        <end position="23"/>
    </location>
</feature>
<dbReference type="EMBL" id="KN847520">
    <property type="protein sequence ID" value="KIV97798.1"/>
    <property type="molecule type" value="Genomic_DNA"/>
</dbReference>
<reference evidence="3 4" key="1">
    <citation type="submission" date="2015-01" db="EMBL/GenBank/DDBJ databases">
        <title>The Genome Sequence of Exophiala mesophila CBS40295.</title>
        <authorList>
            <consortium name="The Broad Institute Genomics Platform"/>
            <person name="Cuomo C."/>
            <person name="de Hoog S."/>
            <person name="Gorbushina A."/>
            <person name="Stielow B."/>
            <person name="Teixiera M."/>
            <person name="Abouelleil A."/>
            <person name="Chapman S.B."/>
            <person name="Priest M."/>
            <person name="Young S.K."/>
            <person name="Wortman J."/>
            <person name="Nusbaum C."/>
            <person name="Birren B."/>
        </authorList>
    </citation>
    <scope>NUCLEOTIDE SEQUENCE [LARGE SCALE GENOMIC DNA]</scope>
    <source>
        <strain evidence="3 4">CBS 40295</strain>
    </source>
</reference>
<dbReference type="RefSeq" id="XP_016229372.1">
    <property type="nucleotide sequence ID" value="XM_016365723.1"/>
</dbReference>
<keyword evidence="2" id="KW-0732">Signal</keyword>
<evidence type="ECO:0000256" key="2">
    <source>
        <dbReference type="SAM" id="SignalP"/>
    </source>
</evidence>
<name>A0A0D2AFV3_EXOME</name>
<feature type="compositionally biased region" description="Polar residues" evidence="1">
    <location>
        <begin position="148"/>
        <end position="158"/>
    </location>
</feature>
<dbReference type="HOGENOM" id="CLU_1283259_0_0_1"/>
<dbReference type="Proteomes" id="UP000054302">
    <property type="component" value="Unassembled WGS sequence"/>
</dbReference>
<evidence type="ECO:0000256" key="1">
    <source>
        <dbReference type="SAM" id="MobiDB-lite"/>
    </source>
</evidence>
<dbReference type="AlphaFoldDB" id="A0A0D2AFV3"/>
<dbReference type="GeneID" id="27319350"/>
<organism evidence="3 4">
    <name type="scientific">Exophiala mesophila</name>
    <name type="common">Black yeast-like fungus</name>
    <dbReference type="NCBI Taxonomy" id="212818"/>
    <lineage>
        <taxon>Eukaryota</taxon>
        <taxon>Fungi</taxon>
        <taxon>Dikarya</taxon>
        <taxon>Ascomycota</taxon>
        <taxon>Pezizomycotina</taxon>
        <taxon>Eurotiomycetes</taxon>
        <taxon>Chaetothyriomycetidae</taxon>
        <taxon>Chaetothyriales</taxon>
        <taxon>Herpotrichiellaceae</taxon>
        <taxon>Exophiala</taxon>
    </lineage>
</organism>
<keyword evidence="4" id="KW-1185">Reference proteome</keyword>
<feature type="compositionally biased region" description="Basic and acidic residues" evidence="1">
    <location>
        <begin position="61"/>
        <end position="80"/>
    </location>
</feature>
<feature type="compositionally biased region" description="Polar residues" evidence="1">
    <location>
        <begin position="112"/>
        <end position="125"/>
    </location>
</feature>
<evidence type="ECO:0000313" key="4">
    <source>
        <dbReference type="Proteomes" id="UP000054302"/>
    </source>
</evidence>
<gene>
    <name evidence="3" type="ORF">PV10_01505</name>
</gene>
<protein>
    <submittedName>
        <fullName evidence="3">Uncharacterized protein</fullName>
    </submittedName>
</protein>
<feature type="chain" id="PRO_5002248766" evidence="2">
    <location>
        <begin position="24"/>
        <end position="215"/>
    </location>
</feature>
<feature type="compositionally biased region" description="Low complexity" evidence="1">
    <location>
        <begin position="98"/>
        <end position="111"/>
    </location>
</feature>
<dbReference type="OrthoDB" id="10333504at2759"/>
<feature type="region of interest" description="Disordered" evidence="1">
    <location>
        <begin position="61"/>
        <end position="184"/>
    </location>
</feature>
<dbReference type="VEuPathDB" id="FungiDB:PV10_01505"/>
<proteinExistence type="predicted"/>